<dbReference type="RefSeq" id="WP_110336552.1">
    <property type="nucleotide sequence ID" value="NZ_MASU01000005.1"/>
</dbReference>
<evidence type="ECO:0000313" key="5">
    <source>
        <dbReference type="Proteomes" id="UP000247892"/>
    </source>
</evidence>
<accession>A0A318LW64</accession>
<evidence type="ECO:0000256" key="2">
    <source>
        <dbReference type="PROSITE-ProRule" id="PRU00703"/>
    </source>
</evidence>
<keyword evidence="1 2" id="KW-0129">CBS domain</keyword>
<dbReference type="InterPro" id="IPR051257">
    <property type="entry name" value="Diverse_CBS-Domain"/>
</dbReference>
<evidence type="ECO:0000256" key="1">
    <source>
        <dbReference type="ARBA" id="ARBA00023122"/>
    </source>
</evidence>
<dbReference type="SUPFAM" id="SSF54631">
    <property type="entry name" value="CBS-domain pair"/>
    <property type="match status" value="1"/>
</dbReference>
<keyword evidence="5" id="KW-1185">Reference proteome</keyword>
<evidence type="ECO:0000313" key="4">
    <source>
        <dbReference type="EMBL" id="PXY36538.1"/>
    </source>
</evidence>
<dbReference type="PANTHER" id="PTHR43080:SF29">
    <property type="entry name" value="OS02G0818000 PROTEIN"/>
    <property type="match status" value="1"/>
</dbReference>
<gene>
    <name evidence="4" type="ORF">BA062_14235</name>
</gene>
<proteinExistence type="predicted"/>
<dbReference type="SMART" id="SM00116">
    <property type="entry name" value="CBS"/>
    <property type="match status" value="2"/>
</dbReference>
<feature type="domain" description="CBS" evidence="3">
    <location>
        <begin position="82"/>
        <end position="138"/>
    </location>
</feature>
<dbReference type="CDD" id="cd02205">
    <property type="entry name" value="CBS_pair_SF"/>
    <property type="match status" value="1"/>
</dbReference>
<dbReference type="OrthoDB" id="9799454at2"/>
<sequence length="141" mass="14955">MRIHEIMSRPVVAVTTEATPAETAEVLHREGFTTLPVLDRRGRLAGLVGEPEVVGYFLGEARRAAAPYGPDVRQEATAGGLMRTPAASVHTEATVADAVTTMLEGAQRCLPVVGDDGQVVGIVSWRDVLRRVILPAGSARS</sequence>
<name>A0A318LW64_9PSEU</name>
<feature type="domain" description="CBS" evidence="3">
    <location>
        <begin position="7"/>
        <end position="65"/>
    </location>
</feature>
<protein>
    <recommendedName>
        <fullName evidence="3">CBS domain-containing protein</fullName>
    </recommendedName>
</protein>
<dbReference type="Pfam" id="PF00571">
    <property type="entry name" value="CBS"/>
    <property type="match status" value="2"/>
</dbReference>
<dbReference type="Gene3D" id="3.10.580.10">
    <property type="entry name" value="CBS-domain"/>
    <property type="match status" value="1"/>
</dbReference>
<dbReference type="InterPro" id="IPR046342">
    <property type="entry name" value="CBS_dom_sf"/>
</dbReference>
<dbReference type="InterPro" id="IPR000644">
    <property type="entry name" value="CBS_dom"/>
</dbReference>
<dbReference type="PANTHER" id="PTHR43080">
    <property type="entry name" value="CBS DOMAIN-CONTAINING PROTEIN CBSX3, MITOCHONDRIAL"/>
    <property type="match status" value="1"/>
</dbReference>
<evidence type="ECO:0000259" key="3">
    <source>
        <dbReference type="PROSITE" id="PS51371"/>
    </source>
</evidence>
<dbReference type="Proteomes" id="UP000247892">
    <property type="component" value="Unassembled WGS sequence"/>
</dbReference>
<reference evidence="4 5" key="1">
    <citation type="submission" date="2016-07" db="EMBL/GenBank/DDBJ databases">
        <title>Draft genome sequence of Prauserella sp. YIM 121212, isolated from alkaline soil.</title>
        <authorList>
            <person name="Ruckert C."/>
            <person name="Albersmeier A."/>
            <person name="Jiang C.-L."/>
            <person name="Jiang Y."/>
            <person name="Kalinowski J."/>
            <person name="Schneider O."/>
            <person name="Winkler A."/>
            <person name="Zotchev S.B."/>
        </authorList>
    </citation>
    <scope>NUCLEOTIDE SEQUENCE [LARGE SCALE GENOMIC DNA]</scope>
    <source>
        <strain evidence="4 5">YIM 121212</strain>
    </source>
</reference>
<dbReference type="EMBL" id="MASU01000005">
    <property type="protein sequence ID" value="PXY36538.1"/>
    <property type="molecule type" value="Genomic_DNA"/>
</dbReference>
<dbReference type="AlphaFoldDB" id="A0A318LW64"/>
<organism evidence="4 5">
    <name type="scientific">Prauserella flavalba</name>
    <dbReference type="NCBI Taxonomy" id="1477506"/>
    <lineage>
        <taxon>Bacteria</taxon>
        <taxon>Bacillati</taxon>
        <taxon>Actinomycetota</taxon>
        <taxon>Actinomycetes</taxon>
        <taxon>Pseudonocardiales</taxon>
        <taxon>Pseudonocardiaceae</taxon>
        <taxon>Prauserella</taxon>
    </lineage>
</organism>
<dbReference type="PROSITE" id="PS51371">
    <property type="entry name" value="CBS"/>
    <property type="match status" value="2"/>
</dbReference>
<comment type="caution">
    <text evidence="4">The sequence shown here is derived from an EMBL/GenBank/DDBJ whole genome shotgun (WGS) entry which is preliminary data.</text>
</comment>